<accession>A0A2P2K2J3</accession>
<evidence type="ECO:0000256" key="1">
    <source>
        <dbReference type="SAM" id="Phobius"/>
    </source>
</evidence>
<keyword evidence="1" id="KW-0472">Membrane</keyword>
<dbReference type="EMBL" id="GGEC01019448">
    <property type="protein sequence ID" value="MBW99931.1"/>
    <property type="molecule type" value="Transcribed_RNA"/>
</dbReference>
<reference evidence="2" key="1">
    <citation type="submission" date="2018-02" db="EMBL/GenBank/DDBJ databases">
        <title>Rhizophora mucronata_Transcriptome.</title>
        <authorList>
            <person name="Meera S.P."/>
            <person name="Sreeshan A."/>
            <person name="Augustine A."/>
        </authorList>
    </citation>
    <scope>NUCLEOTIDE SEQUENCE</scope>
    <source>
        <tissue evidence="2">Leaf</tissue>
    </source>
</reference>
<evidence type="ECO:0000313" key="2">
    <source>
        <dbReference type="EMBL" id="MBW99931.1"/>
    </source>
</evidence>
<feature type="transmembrane region" description="Helical" evidence="1">
    <location>
        <begin position="27"/>
        <end position="45"/>
    </location>
</feature>
<keyword evidence="1" id="KW-0812">Transmembrane</keyword>
<keyword evidence="1" id="KW-1133">Transmembrane helix</keyword>
<protein>
    <submittedName>
        <fullName evidence="2">Uncharacterized protein</fullName>
    </submittedName>
</protein>
<name>A0A2P2K2J3_RHIMU</name>
<organism evidence="2">
    <name type="scientific">Rhizophora mucronata</name>
    <name type="common">Asiatic mangrove</name>
    <dbReference type="NCBI Taxonomy" id="61149"/>
    <lineage>
        <taxon>Eukaryota</taxon>
        <taxon>Viridiplantae</taxon>
        <taxon>Streptophyta</taxon>
        <taxon>Embryophyta</taxon>
        <taxon>Tracheophyta</taxon>
        <taxon>Spermatophyta</taxon>
        <taxon>Magnoliopsida</taxon>
        <taxon>eudicotyledons</taxon>
        <taxon>Gunneridae</taxon>
        <taxon>Pentapetalae</taxon>
        <taxon>rosids</taxon>
        <taxon>fabids</taxon>
        <taxon>Malpighiales</taxon>
        <taxon>Rhizophoraceae</taxon>
        <taxon>Rhizophora</taxon>
    </lineage>
</organism>
<dbReference type="AlphaFoldDB" id="A0A2P2K2J3"/>
<sequence length="54" mass="5990">MPSSNTPMASSPVAFAIPSFPVKRVRGSLSLCLSFSLFIYFLFGCRENWGEKSK</sequence>
<proteinExistence type="predicted"/>